<keyword evidence="3" id="KW-1185">Reference proteome</keyword>
<dbReference type="GO" id="GO:0004620">
    <property type="term" value="F:phospholipase activity"/>
    <property type="evidence" value="ECO:0000318"/>
    <property type="project" value="GO_Central"/>
</dbReference>
<gene>
    <name evidence="2" type="ORF">SJAG_04292</name>
</gene>
<dbReference type="GO" id="GO:0005737">
    <property type="term" value="C:cytoplasm"/>
    <property type="evidence" value="ECO:0000318"/>
    <property type="project" value="GO_Central"/>
</dbReference>
<protein>
    <submittedName>
        <fullName evidence="2">Phospholipase</fullName>
    </submittedName>
</protein>
<dbReference type="PROSITE" id="PS51043">
    <property type="entry name" value="DDHD"/>
    <property type="match status" value="1"/>
</dbReference>
<dbReference type="InterPro" id="IPR004177">
    <property type="entry name" value="DDHD_dom"/>
</dbReference>
<dbReference type="RefSeq" id="XP_002175408.1">
    <property type="nucleotide sequence ID" value="XM_002175372.2"/>
</dbReference>
<reference evidence="2 3" key="1">
    <citation type="journal article" date="2011" name="Science">
        <title>Comparative functional genomics of the fission yeasts.</title>
        <authorList>
            <person name="Rhind N."/>
            <person name="Chen Z."/>
            <person name="Yassour M."/>
            <person name="Thompson D.A."/>
            <person name="Haas B.J."/>
            <person name="Habib N."/>
            <person name="Wapinski I."/>
            <person name="Roy S."/>
            <person name="Lin M.F."/>
            <person name="Heiman D.I."/>
            <person name="Young S.K."/>
            <person name="Furuya K."/>
            <person name="Guo Y."/>
            <person name="Pidoux A."/>
            <person name="Chen H.M."/>
            <person name="Robbertse B."/>
            <person name="Goldberg J.M."/>
            <person name="Aoki K."/>
            <person name="Bayne E.H."/>
            <person name="Berlin A.M."/>
            <person name="Desjardins C.A."/>
            <person name="Dobbs E."/>
            <person name="Dukaj L."/>
            <person name="Fan L."/>
            <person name="FitzGerald M.G."/>
            <person name="French C."/>
            <person name="Gujja S."/>
            <person name="Hansen K."/>
            <person name="Keifenheim D."/>
            <person name="Levin J.Z."/>
            <person name="Mosher R.A."/>
            <person name="Mueller C.A."/>
            <person name="Pfiffner J."/>
            <person name="Priest M."/>
            <person name="Russ C."/>
            <person name="Smialowska A."/>
            <person name="Swoboda P."/>
            <person name="Sykes S.M."/>
            <person name="Vaughn M."/>
            <person name="Vengrova S."/>
            <person name="Yoder R."/>
            <person name="Zeng Q."/>
            <person name="Allshire R."/>
            <person name="Baulcombe D."/>
            <person name="Birren B.W."/>
            <person name="Brown W."/>
            <person name="Ekwall K."/>
            <person name="Kellis M."/>
            <person name="Leatherwood J."/>
            <person name="Levin H."/>
            <person name="Margalit H."/>
            <person name="Martienssen R."/>
            <person name="Nieduszynski C.A."/>
            <person name="Spatafora J.W."/>
            <person name="Friedman N."/>
            <person name="Dalgaard J.Z."/>
            <person name="Baumann P."/>
            <person name="Niki H."/>
            <person name="Regev A."/>
            <person name="Nusbaum C."/>
        </authorList>
    </citation>
    <scope>NUCLEOTIDE SEQUENCE [LARGE SCALE GENOMIC DNA]</scope>
    <source>
        <strain evidence="3">yFS275 / FY16936</strain>
    </source>
</reference>
<dbReference type="InterPro" id="IPR029058">
    <property type="entry name" value="AB_hydrolase_fold"/>
</dbReference>
<dbReference type="InterPro" id="IPR058055">
    <property type="entry name" value="PA-PLA1"/>
</dbReference>
<feature type="domain" description="DDHD" evidence="1">
    <location>
        <begin position="413"/>
        <end position="629"/>
    </location>
</feature>
<sequence>MDQENGFENELEPEHRVQWFYLSKFDLYDETVIGESKGRSHWRRFSNYDNEALEIKFDEVNRKLITDVNAKNVIVGVSRLHVVNIPTLTLKPLYWASTSSTDTLAVSRGLWVYAESQLPLAAELAEQVETGYQYFLPWRTNWQQKVNRRLSATKTVGGREVHVKPRWYLEPKSANQFIHYEDGYIALLCKGGISSIFTKGTPSKKSNVSGIPIMRHCKENGTEDRKRPLVVSDLFFVVHGIGQKRSESEERYLFTKTCSVFRSLIQRQKVNLRHDPLMREDFEPQVLPVNWRSKIHFDFYHNYISEEVDPDLNLFNLKDIEIESIPSVRRIIGDVMSDIPYYMSHYKGAITKSVVQEINSIYDRWCECNPDFVERKGRCYIIGHSLGSAIVFDILSRQPTFVKEVETLPEISFKFDTTGFFCLGAPVGFFLLLNQASLIPRKGRGTSRFSNNSKYTRKNVPGYYVHEGNDLYGCLAVDCFYNIYNFYDPVALRMNPTVDASYSKGILPTDINPQTNTGLLQLIRKSRSNTDSDLVTHAAAKAVETPDVRSFQAESTDDDSFFELETRDFRRERRALWQLQELNENAQLDYVFVENTGLIKSKYLSMLSAHSSYWRSEPLTRFLVIETGRKFGIANTVQTFRGKHNSRDL</sequence>
<dbReference type="STRING" id="402676.B6K6G1"/>
<dbReference type="OrthoDB" id="69269at2759"/>
<dbReference type="PANTHER" id="PTHR23509:SF6">
    <property type="entry name" value="PHOSPHOLIPASE C1020.13C-RELATED"/>
    <property type="match status" value="1"/>
</dbReference>
<dbReference type="GeneID" id="7052553"/>
<evidence type="ECO:0000313" key="2">
    <source>
        <dbReference type="EMBL" id="EEB09115.1"/>
    </source>
</evidence>
<dbReference type="InterPro" id="IPR057826">
    <property type="entry name" value="WWE_C20G8.02"/>
</dbReference>
<dbReference type="eggNOG" id="KOG2308">
    <property type="taxonomic scope" value="Eukaryota"/>
</dbReference>
<dbReference type="JaponicusDB" id="SJAG_04292"/>
<dbReference type="OMA" id="HSSYWIL"/>
<name>B6K6G1_SCHJY</name>
<dbReference type="Pfam" id="PF02862">
    <property type="entry name" value="DDHD"/>
    <property type="match status" value="1"/>
</dbReference>
<dbReference type="VEuPathDB" id="FungiDB:SJAG_04292"/>
<organism evidence="2 3">
    <name type="scientific">Schizosaccharomyces japonicus (strain yFS275 / FY16936)</name>
    <name type="common">Fission yeast</name>
    <dbReference type="NCBI Taxonomy" id="402676"/>
    <lineage>
        <taxon>Eukaryota</taxon>
        <taxon>Fungi</taxon>
        <taxon>Dikarya</taxon>
        <taxon>Ascomycota</taxon>
        <taxon>Taphrinomycotina</taxon>
        <taxon>Schizosaccharomycetes</taxon>
        <taxon>Schizosaccharomycetales</taxon>
        <taxon>Schizosaccharomycetaceae</taxon>
        <taxon>Schizosaccharomyces</taxon>
    </lineage>
</organism>
<dbReference type="GO" id="GO:0046872">
    <property type="term" value="F:metal ion binding"/>
    <property type="evidence" value="ECO:0007669"/>
    <property type="project" value="InterPro"/>
</dbReference>
<accession>B6K6G1</accession>
<proteinExistence type="predicted"/>
<dbReference type="Pfam" id="PF23463">
    <property type="entry name" value="WWE_2"/>
    <property type="match status" value="1"/>
</dbReference>
<evidence type="ECO:0000259" key="1">
    <source>
        <dbReference type="PROSITE" id="PS51043"/>
    </source>
</evidence>
<dbReference type="PANTHER" id="PTHR23509">
    <property type="entry name" value="PA-PL1 PHOSPHOLIPASE FAMILY"/>
    <property type="match status" value="1"/>
</dbReference>
<dbReference type="AlphaFoldDB" id="B6K6G1"/>
<dbReference type="SUPFAM" id="SSF53474">
    <property type="entry name" value="alpha/beta-Hydrolases"/>
    <property type="match status" value="1"/>
</dbReference>
<dbReference type="Proteomes" id="UP000001744">
    <property type="component" value="Unassembled WGS sequence"/>
</dbReference>
<dbReference type="EMBL" id="KE651167">
    <property type="protein sequence ID" value="EEB09115.1"/>
    <property type="molecule type" value="Genomic_DNA"/>
</dbReference>
<dbReference type="HOGENOM" id="CLU_002680_0_1_1"/>
<evidence type="ECO:0000313" key="3">
    <source>
        <dbReference type="Proteomes" id="UP000001744"/>
    </source>
</evidence>
<dbReference type="SMART" id="SM01127">
    <property type="entry name" value="DDHD"/>
    <property type="match status" value="1"/>
</dbReference>